<evidence type="ECO:0000259" key="4">
    <source>
        <dbReference type="PROSITE" id="PS50893"/>
    </source>
</evidence>
<keyword evidence="1" id="KW-0813">Transport</keyword>
<gene>
    <name evidence="5" type="ordered locus">Desti_1367</name>
</gene>
<dbReference type="eggNOG" id="COG0411">
    <property type="taxonomic scope" value="Bacteria"/>
</dbReference>
<dbReference type="GO" id="GO:0005524">
    <property type="term" value="F:ATP binding"/>
    <property type="evidence" value="ECO:0007669"/>
    <property type="project" value="UniProtKB-KW"/>
</dbReference>
<organism evidence="5 6">
    <name type="scientific">Desulfomonile tiedjei (strain ATCC 49306 / DSM 6799 / DCB-1)</name>
    <dbReference type="NCBI Taxonomy" id="706587"/>
    <lineage>
        <taxon>Bacteria</taxon>
        <taxon>Pseudomonadati</taxon>
        <taxon>Thermodesulfobacteriota</taxon>
        <taxon>Desulfomonilia</taxon>
        <taxon>Desulfomonilales</taxon>
        <taxon>Desulfomonilaceae</taxon>
        <taxon>Desulfomonile</taxon>
    </lineage>
</organism>
<dbReference type="FunFam" id="3.40.50.300:FF:000421">
    <property type="entry name" value="Branched-chain amino acid ABC transporter ATP-binding protein"/>
    <property type="match status" value="1"/>
</dbReference>
<dbReference type="AlphaFoldDB" id="I4C3D8"/>
<evidence type="ECO:0000313" key="5">
    <source>
        <dbReference type="EMBL" id="AFM24079.1"/>
    </source>
</evidence>
<dbReference type="RefSeq" id="WP_014809230.1">
    <property type="nucleotide sequence ID" value="NC_018025.1"/>
</dbReference>
<dbReference type="CDD" id="cd03219">
    <property type="entry name" value="ABC_Mj1267_LivG_branched"/>
    <property type="match status" value="1"/>
</dbReference>
<dbReference type="Pfam" id="PF00005">
    <property type="entry name" value="ABC_tran"/>
    <property type="match status" value="1"/>
</dbReference>
<dbReference type="GO" id="GO:0005886">
    <property type="term" value="C:plasma membrane"/>
    <property type="evidence" value="ECO:0007669"/>
    <property type="project" value="TreeGrafter"/>
</dbReference>
<dbReference type="Pfam" id="PF12399">
    <property type="entry name" value="BCA_ABC_TP_C"/>
    <property type="match status" value="1"/>
</dbReference>
<evidence type="ECO:0000313" key="6">
    <source>
        <dbReference type="Proteomes" id="UP000006055"/>
    </source>
</evidence>
<dbReference type="InterPro" id="IPR027417">
    <property type="entry name" value="P-loop_NTPase"/>
</dbReference>
<dbReference type="InterPro" id="IPR051120">
    <property type="entry name" value="ABC_AA/LPS_Transport"/>
</dbReference>
<dbReference type="STRING" id="706587.Desti_1367"/>
<dbReference type="KEGG" id="dti:Desti_1367"/>
<dbReference type="HOGENOM" id="CLU_000604_1_2_7"/>
<dbReference type="Gene3D" id="3.40.50.300">
    <property type="entry name" value="P-loop containing nucleotide triphosphate hydrolases"/>
    <property type="match status" value="1"/>
</dbReference>
<dbReference type="SUPFAM" id="SSF52540">
    <property type="entry name" value="P-loop containing nucleoside triphosphate hydrolases"/>
    <property type="match status" value="1"/>
</dbReference>
<dbReference type="SMART" id="SM00382">
    <property type="entry name" value="AAA"/>
    <property type="match status" value="1"/>
</dbReference>
<keyword evidence="2" id="KW-0547">Nucleotide-binding</keyword>
<sequence>MELLDIRDLSLHFGGITALNRLEIAVRKGEIHAVIGPNGAGKTSLFNCISGVYKPKTGSIHLDGNPITFKKPYAIAAMGVARTFQNIALFTHMTVIENLLLGRHIRMRSGPFSGAFFFGKALKEEVENRLRVERIIDFLEIEKVRKKVVSTLPYGIRKRVEIGRALAMNPKLLLLDEPVAGMNVEETEDIARFILDIKDEMGITIMLVEHDMGVVMDIADRVTVLEFGSKISEGTPSEVRSDRRVIEAYLGN</sequence>
<dbReference type="InterPro" id="IPR003439">
    <property type="entry name" value="ABC_transporter-like_ATP-bd"/>
</dbReference>
<evidence type="ECO:0000256" key="3">
    <source>
        <dbReference type="ARBA" id="ARBA00022840"/>
    </source>
</evidence>
<accession>I4C3D8</accession>
<dbReference type="InterPro" id="IPR003593">
    <property type="entry name" value="AAA+_ATPase"/>
</dbReference>
<protein>
    <submittedName>
        <fullName evidence="5">Amino acid/amide ABC transporter ATP-binding protein 1, HAAT family</fullName>
    </submittedName>
</protein>
<dbReference type="PATRIC" id="fig|706587.4.peg.1569"/>
<dbReference type="EMBL" id="CP003360">
    <property type="protein sequence ID" value="AFM24079.1"/>
    <property type="molecule type" value="Genomic_DNA"/>
</dbReference>
<evidence type="ECO:0000256" key="1">
    <source>
        <dbReference type="ARBA" id="ARBA00022448"/>
    </source>
</evidence>
<dbReference type="PANTHER" id="PTHR45772">
    <property type="entry name" value="CONSERVED COMPONENT OF ABC TRANSPORTER FOR NATURAL AMINO ACIDS-RELATED"/>
    <property type="match status" value="1"/>
</dbReference>
<keyword evidence="6" id="KW-1185">Reference proteome</keyword>
<feature type="domain" description="ABC transporter" evidence="4">
    <location>
        <begin position="4"/>
        <end position="252"/>
    </location>
</feature>
<proteinExistence type="predicted"/>
<dbReference type="PROSITE" id="PS50893">
    <property type="entry name" value="ABC_TRANSPORTER_2"/>
    <property type="match status" value="1"/>
</dbReference>
<dbReference type="Proteomes" id="UP000006055">
    <property type="component" value="Chromosome"/>
</dbReference>
<dbReference type="PANTHER" id="PTHR45772:SF1">
    <property type="entry name" value="ABC TRANSPORTER ATP-BINDING PROTEIN"/>
    <property type="match status" value="1"/>
</dbReference>
<reference evidence="6" key="1">
    <citation type="submission" date="2012-06" db="EMBL/GenBank/DDBJ databases">
        <title>Complete sequence of chromosome of Desulfomonile tiedjei DSM 6799.</title>
        <authorList>
            <person name="Lucas S."/>
            <person name="Copeland A."/>
            <person name="Lapidus A."/>
            <person name="Glavina del Rio T."/>
            <person name="Dalin E."/>
            <person name="Tice H."/>
            <person name="Bruce D."/>
            <person name="Goodwin L."/>
            <person name="Pitluck S."/>
            <person name="Peters L."/>
            <person name="Ovchinnikova G."/>
            <person name="Zeytun A."/>
            <person name="Lu M."/>
            <person name="Kyrpides N."/>
            <person name="Mavromatis K."/>
            <person name="Ivanova N."/>
            <person name="Brettin T."/>
            <person name="Detter J.C."/>
            <person name="Han C."/>
            <person name="Larimer F."/>
            <person name="Land M."/>
            <person name="Hauser L."/>
            <person name="Markowitz V."/>
            <person name="Cheng J.-F."/>
            <person name="Hugenholtz P."/>
            <person name="Woyke T."/>
            <person name="Wu D."/>
            <person name="Spring S."/>
            <person name="Schroeder M."/>
            <person name="Brambilla E."/>
            <person name="Klenk H.-P."/>
            <person name="Eisen J.A."/>
        </authorList>
    </citation>
    <scope>NUCLEOTIDE SEQUENCE [LARGE SCALE GENOMIC DNA]</scope>
    <source>
        <strain evidence="6">ATCC 49306 / DSM 6799 / DCB-1</strain>
    </source>
</reference>
<dbReference type="InterPro" id="IPR032823">
    <property type="entry name" value="BCA_ABC_TP_C"/>
</dbReference>
<keyword evidence="3 5" id="KW-0067">ATP-binding</keyword>
<name>I4C3D8_DESTA</name>
<evidence type="ECO:0000256" key="2">
    <source>
        <dbReference type="ARBA" id="ARBA00022741"/>
    </source>
</evidence>
<dbReference type="GO" id="GO:0016887">
    <property type="term" value="F:ATP hydrolysis activity"/>
    <property type="evidence" value="ECO:0007669"/>
    <property type="project" value="InterPro"/>
</dbReference>
<dbReference type="OrthoDB" id="9805130at2"/>